<organism evidence="1 2">
    <name type="scientific">Nocardioides nanhaiensis</name>
    <dbReference type="NCBI Taxonomy" id="1476871"/>
    <lineage>
        <taxon>Bacteria</taxon>
        <taxon>Bacillati</taxon>
        <taxon>Actinomycetota</taxon>
        <taxon>Actinomycetes</taxon>
        <taxon>Propionibacteriales</taxon>
        <taxon>Nocardioidaceae</taxon>
        <taxon>Nocardioides</taxon>
    </lineage>
</organism>
<accession>A0ABP8W4L7</accession>
<protein>
    <recommendedName>
        <fullName evidence="3">ANTAR domain-containing protein</fullName>
    </recommendedName>
</protein>
<dbReference type="Proteomes" id="UP001500621">
    <property type="component" value="Unassembled WGS sequence"/>
</dbReference>
<evidence type="ECO:0008006" key="3">
    <source>
        <dbReference type="Google" id="ProtNLM"/>
    </source>
</evidence>
<reference evidence="2" key="1">
    <citation type="journal article" date="2019" name="Int. J. Syst. Evol. Microbiol.">
        <title>The Global Catalogue of Microorganisms (GCM) 10K type strain sequencing project: providing services to taxonomists for standard genome sequencing and annotation.</title>
        <authorList>
            <consortium name="The Broad Institute Genomics Platform"/>
            <consortium name="The Broad Institute Genome Sequencing Center for Infectious Disease"/>
            <person name="Wu L."/>
            <person name="Ma J."/>
        </authorList>
    </citation>
    <scope>NUCLEOTIDE SEQUENCE [LARGE SCALE GENOMIC DNA]</scope>
    <source>
        <strain evidence="2">JCM 18127</strain>
    </source>
</reference>
<evidence type="ECO:0000313" key="2">
    <source>
        <dbReference type="Proteomes" id="UP001500621"/>
    </source>
</evidence>
<proteinExistence type="predicted"/>
<name>A0ABP8W4L7_9ACTN</name>
<keyword evidence="2" id="KW-1185">Reference proteome</keyword>
<dbReference type="RefSeq" id="WP_345264694.1">
    <property type="nucleotide sequence ID" value="NZ_BAABIM010000002.1"/>
</dbReference>
<evidence type="ECO:0000313" key="1">
    <source>
        <dbReference type="EMBL" id="GAA4680318.1"/>
    </source>
</evidence>
<sequence>MTAPQAWTVLDRHDAILRVADSLASRTRMDVEQAATLLRAQSGIDATVSADALREAADDIPDAWAAGWLRERAAAVQEADRP</sequence>
<comment type="caution">
    <text evidence="1">The sequence shown here is derived from an EMBL/GenBank/DDBJ whole genome shotgun (WGS) entry which is preliminary data.</text>
</comment>
<dbReference type="EMBL" id="BAABIM010000002">
    <property type="protein sequence ID" value="GAA4680318.1"/>
    <property type="molecule type" value="Genomic_DNA"/>
</dbReference>
<gene>
    <name evidence="1" type="ORF">GCM10023226_16870</name>
</gene>